<feature type="compositionally biased region" description="Polar residues" evidence="1">
    <location>
        <begin position="338"/>
        <end position="357"/>
    </location>
</feature>
<evidence type="ECO:0000256" key="1">
    <source>
        <dbReference type="SAM" id="MobiDB-lite"/>
    </source>
</evidence>
<sequence length="416" mass="44170">MKPSQASTSTTTATAKVKAMATVVTNSSPPALPARPKRLSSAEAETAAAAIRLLRLRAPCQLDKISGQLPGRPARLCRSALMHSQPGLSSQPALFETRLGPPDSCLGPTARSGYMGTLGSRANDRLCASSSFHEGGPLASAGLFTGLLLDLDGPNHFGSSLVGHDISSSRVAVALGQRTPPPDFPTGQTSLSTTPAWRHVALSVRGSPVLPHLGPTHRLDCLNPGHHEDTASSELPSFTAALATGLEHHLPPDTATETRPPSPPAHKQRIQGVKPPSFSDSRRHLPLPGPASQHQHSRSQRVPFPQPASPVKPLQPMSRFLRRRNLNTSCTPLLLASDSGQSTSGSTHRLITGPNNEISREDDKPTNTFAASKAGNRTSRPEEIWNRPDLRLTEPKSLAPDVVGTRVPWQQVGPSS</sequence>
<keyword evidence="3" id="KW-1185">Reference proteome</keyword>
<feature type="compositionally biased region" description="Basic and acidic residues" evidence="1">
    <location>
        <begin position="379"/>
        <end position="390"/>
    </location>
</feature>
<proteinExistence type="predicted"/>
<accession>A0A3S5CR21</accession>
<dbReference type="AlphaFoldDB" id="A0A3S5CR21"/>
<evidence type="ECO:0000313" key="3">
    <source>
        <dbReference type="Proteomes" id="UP000784294"/>
    </source>
</evidence>
<name>A0A3S5CR21_9PLAT</name>
<organism evidence="2 3">
    <name type="scientific">Protopolystoma xenopodis</name>
    <dbReference type="NCBI Taxonomy" id="117903"/>
    <lineage>
        <taxon>Eukaryota</taxon>
        <taxon>Metazoa</taxon>
        <taxon>Spiralia</taxon>
        <taxon>Lophotrochozoa</taxon>
        <taxon>Platyhelminthes</taxon>
        <taxon>Monogenea</taxon>
        <taxon>Polyopisthocotylea</taxon>
        <taxon>Polystomatidea</taxon>
        <taxon>Polystomatidae</taxon>
        <taxon>Protopolystoma</taxon>
    </lineage>
</organism>
<feature type="region of interest" description="Disordered" evidence="1">
    <location>
        <begin position="249"/>
        <end position="314"/>
    </location>
</feature>
<protein>
    <submittedName>
        <fullName evidence="2">Uncharacterized protein</fullName>
    </submittedName>
</protein>
<dbReference type="EMBL" id="CAAALY010103526">
    <property type="protein sequence ID" value="VEL29482.1"/>
    <property type="molecule type" value="Genomic_DNA"/>
</dbReference>
<feature type="non-terminal residue" evidence="2">
    <location>
        <position position="416"/>
    </location>
</feature>
<feature type="compositionally biased region" description="Polar residues" evidence="1">
    <location>
        <begin position="366"/>
        <end position="378"/>
    </location>
</feature>
<reference evidence="2" key="1">
    <citation type="submission" date="2018-11" db="EMBL/GenBank/DDBJ databases">
        <authorList>
            <consortium name="Pathogen Informatics"/>
        </authorList>
    </citation>
    <scope>NUCLEOTIDE SEQUENCE</scope>
</reference>
<feature type="region of interest" description="Disordered" evidence="1">
    <location>
        <begin position="335"/>
        <end position="390"/>
    </location>
</feature>
<gene>
    <name evidence="2" type="ORF">PXEA_LOCUS22922</name>
</gene>
<comment type="caution">
    <text evidence="2">The sequence shown here is derived from an EMBL/GenBank/DDBJ whole genome shotgun (WGS) entry which is preliminary data.</text>
</comment>
<dbReference type="Proteomes" id="UP000784294">
    <property type="component" value="Unassembled WGS sequence"/>
</dbReference>
<evidence type="ECO:0000313" key="2">
    <source>
        <dbReference type="EMBL" id="VEL29482.1"/>
    </source>
</evidence>